<comment type="similarity">
    <text evidence="8">Belongs to the ABC transporter superfamily. ABCB family. Heavy Metal importer (TC 3.A.1.210) subfamily.</text>
</comment>
<evidence type="ECO:0000256" key="2">
    <source>
        <dbReference type="ARBA" id="ARBA00022448"/>
    </source>
</evidence>
<dbReference type="EMBL" id="CAJPEV010010703">
    <property type="protein sequence ID" value="CAG0906065.1"/>
    <property type="molecule type" value="Genomic_DNA"/>
</dbReference>
<keyword evidence="6 9" id="KW-1133">Transmembrane helix</keyword>
<dbReference type="SMART" id="SM00382">
    <property type="entry name" value="AAA"/>
    <property type="match status" value="1"/>
</dbReference>
<dbReference type="OrthoDB" id="6376127at2759"/>
<keyword evidence="7 9" id="KW-0472">Membrane</keyword>
<dbReference type="GO" id="GO:0005524">
    <property type="term" value="F:ATP binding"/>
    <property type="evidence" value="ECO:0007669"/>
    <property type="project" value="UniProtKB-KW"/>
</dbReference>
<evidence type="ECO:0000256" key="6">
    <source>
        <dbReference type="ARBA" id="ARBA00022989"/>
    </source>
</evidence>
<protein>
    <recommendedName>
        <fullName evidence="14">ABC transporter ATP-binding protein</fullName>
    </recommendedName>
</protein>
<dbReference type="SUPFAM" id="SSF52540">
    <property type="entry name" value="P-loop containing nucleoside triphosphate hydrolases"/>
    <property type="match status" value="1"/>
</dbReference>
<dbReference type="InterPro" id="IPR011527">
    <property type="entry name" value="ABC1_TM_dom"/>
</dbReference>
<dbReference type="SUPFAM" id="SSF90123">
    <property type="entry name" value="ABC transporter transmembrane region"/>
    <property type="match status" value="1"/>
</dbReference>
<evidence type="ECO:0008006" key="14">
    <source>
        <dbReference type="Google" id="ProtNLM"/>
    </source>
</evidence>
<evidence type="ECO:0000256" key="4">
    <source>
        <dbReference type="ARBA" id="ARBA00022741"/>
    </source>
</evidence>
<evidence type="ECO:0000313" key="12">
    <source>
        <dbReference type="EMBL" id="CAD7254592.1"/>
    </source>
</evidence>
<dbReference type="AlphaFoldDB" id="A0A7R9FTG2"/>
<gene>
    <name evidence="12" type="ORF">DSTB1V02_LOCUS14338</name>
</gene>
<dbReference type="InterPro" id="IPR036640">
    <property type="entry name" value="ABC1_TM_sf"/>
</dbReference>
<evidence type="ECO:0000256" key="5">
    <source>
        <dbReference type="ARBA" id="ARBA00022840"/>
    </source>
</evidence>
<feature type="domain" description="ABC transporter" evidence="10">
    <location>
        <begin position="190"/>
        <end position="425"/>
    </location>
</feature>
<feature type="transmembrane region" description="Helical" evidence="9">
    <location>
        <begin position="94"/>
        <end position="113"/>
    </location>
</feature>
<dbReference type="InterPro" id="IPR017871">
    <property type="entry name" value="ABC_transporter-like_CS"/>
</dbReference>
<evidence type="ECO:0000256" key="8">
    <source>
        <dbReference type="ARBA" id="ARBA00024363"/>
    </source>
</evidence>
<dbReference type="FunFam" id="3.40.50.300:FF:000287">
    <property type="entry name" value="Multidrug ABC transporter ATP-binding protein"/>
    <property type="match status" value="1"/>
</dbReference>
<keyword evidence="4" id="KW-0547">Nucleotide-binding</keyword>
<evidence type="ECO:0000256" key="9">
    <source>
        <dbReference type="SAM" id="Phobius"/>
    </source>
</evidence>
<dbReference type="PROSITE" id="PS00211">
    <property type="entry name" value="ABC_TRANSPORTER_1"/>
    <property type="match status" value="1"/>
</dbReference>
<dbReference type="Gene3D" id="3.40.50.300">
    <property type="entry name" value="P-loop containing nucleotide triphosphate hydrolases"/>
    <property type="match status" value="1"/>
</dbReference>
<keyword evidence="2" id="KW-0813">Transport</keyword>
<keyword evidence="13" id="KW-1185">Reference proteome</keyword>
<dbReference type="Gene3D" id="1.20.1560.10">
    <property type="entry name" value="ABC transporter type 1, transmembrane domain"/>
    <property type="match status" value="1"/>
</dbReference>
<reference evidence="12" key="1">
    <citation type="submission" date="2020-11" db="EMBL/GenBank/DDBJ databases">
        <authorList>
            <person name="Tran Van P."/>
        </authorList>
    </citation>
    <scope>NUCLEOTIDE SEQUENCE</scope>
</reference>
<dbReference type="InterPro" id="IPR003439">
    <property type="entry name" value="ABC_transporter-like_ATP-bd"/>
</dbReference>
<dbReference type="Proteomes" id="UP000677054">
    <property type="component" value="Unassembled WGS sequence"/>
</dbReference>
<sequence length="445" mass="48585">MIGLMFYLEWDFTLIALAVTPFMLLFVGRLKRAVKTATVEVRKKQAQVIAVATQGLGAERSIQAFDRQDLESRRMMAISYETVMAALKARAYKALMSPIVSIIVAGCTGVVLWLGTKQVLAGAMTVGGLTVFLAYLKQFFSPVKDLATMSNTIAQTTVSLERIYDILDSDDMIPEKPDAKLPPKAMKGEIVFEDVAFAYEPDNPILRGVSFTVKPGQMVGVVGSTGSGKSTIASLIPRFYDPTQGTVKIDGTDVRDFQLHPLRQQIGFVLQETVLFKGTIRENIAYGRRDEVSDEEIIEAAKLANAHEFIVQMPAGYNTPVGDRGDTMSGGQRQRIGIARAMIRNNPIMILDEPTAALDTQSEKAVMEGLRSLIKGRTAITIAHRLSTIREADNIIALDKGVIIEQGTHQELMTLNGFYANLYRIQFPDEGASPTASAAPATTSA</sequence>
<organism evidence="12">
    <name type="scientific">Darwinula stevensoni</name>
    <dbReference type="NCBI Taxonomy" id="69355"/>
    <lineage>
        <taxon>Eukaryota</taxon>
        <taxon>Metazoa</taxon>
        <taxon>Ecdysozoa</taxon>
        <taxon>Arthropoda</taxon>
        <taxon>Crustacea</taxon>
        <taxon>Oligostraca</taxon>
        <taxon>Ostracoda</taxon>
        <taxon>Podocopa</taxon>
        <taxon>Podocopida</taxon>
        <taxon>Darwinulocopina</taxon>
        <taxon>Darwinuloidea</taxon>
        <taxon>Darwinulidae</taxon>
        <taxon>Darwinula</taxon>
    </lineage>
</organism>
<dbReference type="PANTHER" id="PTHR43394">
    <property type="entry name" value="ATP-DEPENDENT PERMEASE MDL1, MITOCHONDRIAL"/>
    <property type="match status" value="1"/>
</dbReference>
<evidence type="ECO:0000256" key="1">
    <source>
        <dbReference type="ARBA" id="ARBA00004141"/>
    </source>
</evidence>
<comment type="subcellular location">
    <subcellularLocation>
        <location evidence="1">Membrane</location>
        <topology evidence="1">Multi-pass membrane protein</topology>
    </subcellularLocation>
</comment>
<name>A0A7R9FTG2_9CRUS</name>
<dbReference type="PROSITE" id="PS50929">
    <property type="entry name" value="ABC_TM1F"/>
    <property type="match status" value="1"/>
</dbReference>
<dbReference type="InterPro" id="IPR027417">
    <property type="entry name" value="P-loop_NTPase"/>
</dbReference>
<dbReference type="GO" id="GO:0016020">
    <property type="term" value="C:membrane"/>
    <property type="evidence" value="ECO:0007669"/>
    <property type="project" value="UniProtKB-SubCell"/>
</dbReference>
<dbReference type="InterPro" id="IPR039421">
    <property type="entry name" value="Type_1_exporter"/>
</dbReference>
<evidence type="ECO:0000259" key="10">
    <source>
        <dbReference type="PROSITE" id="PS50893"/>
    </source>
</evidence>
<dbReference type="Pfam" id="PF00664">
    <property type="entry name" value="ABC_membrane"/>
    <property type="match status" value="1"/>
</dbReference>
<proteinExistence type="inferred from homology"/>
<keyword evidence="3 9" id="KW-0812">Transmembrane</keyword>
<dbReference type="PROSITE" id="PS50893">
    <property type="entry name" value="ABC_TRANSPORTER_2"/>
    <property type="match status" value="1"/>
</dbReference>
<evidence type="ECO:0000313" key="13">
    <source>
        <dbReference type="Proteomes" id="UP000677054"/>
    </source>
</evidence>
<evidence type="ECO:0000256" key="3">
    <source>
        <dbReference type="ARBA" id="ARBA00022692"/>
    </source>
</evidence>
<feature type="transmembrane region" description="Helical" evidence="9">
    <location>
        <begin position="6"/>
        <end position="27"/>
    </location>
</feature>
<feature type="domain" description="ABC transmembrane type-1" evidence="11">
    <location>
        <begin position="1"/>
        <end position="155"/>
    </location>
</feature>
<dbReference type="GO" id="GO:0016887">
    <property type="term" value="F:ATP hydrolysis activity"/>
    <property type="evidence" value="ECO:0007669"/>
    <property type="project" value="InterPro"/>
</dbReference>
<accession>A0A7R9FTG2</accession>
<dbReference type="Pfam" id="PF00005">
    <property type="entry name" value="ABC_tran"/>
    <property type="match status" value="1"/>
</dbReference>
<dbReference type="EMBL" id="LR910221">
    <property type="protein sequence ID" value="CAD7254592.1"/>
    <property type="molecule type" value="Genomic_DNA"/>
</dbReference>
<evidence type="ECO:0000256" key="7">
    <source>
        <dbReference type="ARBA" id="ARBA00023136"/>
    </source>
</evidence>
<dbReference type="PANTHER" id="PTHR43394:SF1">
    <property type="entry name" value="ATP-BINDING CASSETTE SUB-FAMILY B MEMBER 10, MITOCHONDRIAL"/>
    <property type="match status" value="1"/>
</dbReference>
<dbReference type="InterPro" id="IPR003593">
    <property type="entry name" value="AAA+_ATPase"/>
</dbReference>
<evidence type="ECO:0000259" key="11">
    <source>
        <dbReference type="PROSITE" id="PS50929"/>
    </source>
</evidence>
<keyword evidence="5" id="KW-0067">ATP-binding</keyword>
<dbReference type="GO" id="GO:0015421">
    <property type="term" value="F:ABC-type oligopeptide transporter activity"/>
    <property type="evidence" value="ECO:0007669"/>
    <property type="project" value="TreeGrafter"/>
</dbReference>
<dbReference type="CDD" id="cd03249">
    <property type="entry name" value="ABC_MTABC3_MDL1_MDL2"/>
    <property type="match status" value="1"/>
</dbReference>